<organism evidence="2 3">
    <name type="scientific">Psychromicrobium silvestre</name>
    <dbReference type="NCBI Taxonomy" id="1645614"/>
    <lineage>
        <taxon>Bacteria</taxon>
        <taxon>Bacillati</taxon>
        <taxon>Actinomycetota</taxon>
        <taxon>Actinomycetes</taxon>
        <taxon>Micrococcales</taxon>
        <taxon>Micrococcaceae</taxon>
        <taxon>Psychromicrobium</taxon>
    </lineage>
</organism>
<feature type="domain" description="HTH marR-type" evidence="1">
    <location>
        <begin position="25"/>
        <end position="156"/>
    </location>
</feature>
<dbReference type="AlphaFoldDB" id="A0A7Y9LW62"/>
<keyword evidence="2" id="KW-0238">DNA-binding</keyword>
<dbReference type="InterPro" id="IPR039422">
    <property type="entry name" value="MarR/SlyA-like"/>
</dbReference>
<evidence type="ECO:0000259" key="1">
    <source>
        <dbReference type="PROSITE" id="PS50995"/>
    </source>
</evidence>
<dbReference type="PANTHER" id="PTHR33164">
    <property type="entry name" value="TRANSCRIPTIONAL REGULATOR, MARR FAMILY"/>
    <property type="match status" value="1"/>
</dbReference>
<keyword evidence="3" id="KW-1185">Reference proteome</keyword>
<proteinExistence type="predicted"/>
<dbReference type="SMART" id="SM00347">
    <property type="entry name" value="HTH_MARR"/>
    <property type="match status" value="1"/>
</dbReference>
<dbReference type="GO" id="GO:0003700">
    <property type="term" value="F:DNA-binding transcription factor activity"/>
    <property type="evidence" value="ECO:0007669"/>
    <property type="project" value="InterPro"/>
</dbReference>
<dbReference type="GO" id="GO:0006950">
    <property type="term" value="P:response to stress"/>
    <property type="evidence" value="ECO:0007669"/>
    <property type="project" value="TreeGrafter"/>
</dbReference>
<name>A0A7Y9LW62_9MICC</name>
<dbReference type="Gene3D" id="1.10.10.10">
    <property type="entry name" value="Winged helix-like DNA-binding domain superfamily/Winged helix DNA-binding domain"/>
    <property type="match status" value="1"/>
</dbReference>
<dbReference type="InterPro" id="IPR036390">
    <property type="entry name" value="WH_DNA-bd_sf"/>
</dbReference>
<comment type="caution">
    <text evidence="2">The sequence shown here is derived from an EMBL/GenBank/DDBJ whole genome shotgun (WGS) entry which is preliminary data.</text>
</comment>
<sequence length="161" mass="17938">MTTPQPGPAEPAAQNRPDEEAIKAAEEQLSLLWRRSRAASYQLARAVHPDLEPSAYGLLAILFNDGPMRLTDLAANIGVGKPSVSRQIAFLQDIGLVHKLDDPQDGRAQLIHLTEKGTHQVKQSQTARKQALDDRLAAWSPADVREFARLLRKFSENYYEN</sequence>
<dbReference type="Proteomes" id="UP000521748">
    <property type="component" value="Unassembled WGS sequence"/>
</dbReference>
<dbReference type="RefSeq" id="WP_179390363.1">
    <property type="nucleotide sequence ID" value="NZ_JACBYQ010000002.1"/>
</dbReference>
<dbReference type="GO" id="GO:0003677">
    <property type="term" value="F:DNA binding"/>
    <property type="evidence" value="ECO:0007669"/>
    <property type="project" value="UniProtKB-KW"/>
</dbReference>
<dbReference type="SUPFAM" id="SSF46785">
    <property type="entry name" value="Winged helix' DNA-binding domain"/>
    <property type="match status" value="1"/>
</dbReference>
<reference evidence="2 3" key="1">
    <citation type="submission" date="2020-07" db="EMBL/GenBank/DDBJ databases">
        <title>Sequencing the genomes of 1000 actinobacteria strains.</title>
        <authorList>
            <person name="Klenk H.-P."/>
        </authorList>
    </citation>
    <scope>NUCLEOTIDE SEQUENCE [LARGE SCALE GENOMIC DNA]</scope>
    <source>
        <strain evidence="2 3">DSM 102047</strain>
    </source>
</reference>
<dbReference type="PROSITE" id="PS50995">
    <property type="entry name" value="HTH_MARR_2"/>
    <property type="match status" value="1"/>
</dbReference>
<dbReference type="PRINTS" id="PR00598">
    <property type="entry name" value="HTHMARR"/>
</dbReference>
<gene>
    <name evidence="2" type="ORF">FHU41_002993</name>
</gene>
<dbReference type="InterPro" id="IPR000835">
    <property type="entry name" value="HTH_MarR-typ"/>
</dbReference>
<dbReference type="Pfam" id="PF01047">
    <property type="entry name" value="MarR"/>
    <property type="match status" value="1"/>
</dbReference>
<dbReference type="PANTHER" id="PTHR33164:SF57">
    <property type="entry name" value="MARR-FAMILY TRANSCRIPTIONAL REGULATOR"/>
    <property type="match status" value="1"/>
</dbReference>
<dbReference type="EMBL" id="JACBYQ010000002">
    <property type="protein sequence ID" value="NYE96743.1"/>
    <property type="molecule type" value="Genomic_DNA"/>
</dbReference>
<protein>
    <submittedName>
        <fullName evidence="2">DNA-binding MarR family transcriptional regulator</fullName>
    </submittedName>
</protein>
<accession>A0A7Y9LW62</accession>
<evidence type="ECO:0000313" key="3">
    <source>
        <dbReference type="Proteomes" id="UP000521748"/>
    </source>
</evidence>
<evidence type="ECO:0000313" key="2">
    <source>
        <dbReference type="EMBL" id="NYE96743.1"/>
    </source>
</evidence>
<dbReference type="InterPro" id="IPR036388">
    <property type="entry name" value="WH-like_DNA-bd_sf"/>
</dbReference>